<dbReference type="AlphaFoldDB" id="A0A1E3WEH4"/>
<accession>A0A1E3WEH4</accession>
<dbReference type="SUPFAM" id="SSF54909">
    <property type="entry name" value="Dimeric alpha+beta barrel"/>
    <property type="match status" value="1"/>
</dbReference>
<name>A0A1E3WEH4_9HYPH</name>
<gene>
    <name evidence="3" type="ORF">AUC71_09700</name>
</gene>
<evidence type="ECO:0000313" key="4">
    <source>
        <dbReference type="Proteomes" id="UP000095042"/>
    </source>
</evidence>
<reference evidence="3 4" key="1">
    <citation type="journal article" date="2016" name="Environ. Microbiol.">
        <title>New Methyloceanibacter diversity from North Sea sediments includes methanotroph containing solely the soluble methane monooxygenase.</title>
        <authorList>
            <person name="Vekeman B."/>
            <person name="Kerckhof F.M."/>
            <person name="Cremers G."/>
            <person name="de Vos P."/>
            <person name="Vandamme P."/>
            <person name="Boon N."/>
            <person name="Op den Camp H.J."/>
            <person name="Heylen K."/>
        </authorList>
    </citation>
    <scope>NUCLEOTIDE SEQUENCE [LARGE SCALE GENOMIC DNA]</scope>
    <source>
        <strain evidence="3 4">R-67177</strain>
    </source>
</reference>
<proteinExistence type="inferred from homology"/>
<dbReference type="Proteomes" id="UP000095042">
    <property type="component" value="Unassembled WGS sequence"/>
</dbReference>
<protein>
    <recommendedName>
        <fullName evidence="2">YCII-related domain-containing protein</fullName>
    </recommendedName>
</protein>
<sequence length="97" mass="10561">MLFALICTDKPDGLPIRKEKRPEHLAYLKSLGGALKFAGPFTQDDGETMNGSLVVVEADSLQSARAIADGDPFAKAGVFATVEIRPWKWTINNPDET</sequence>
<organism evidence="3 4">
    <name type="scientific">Methyloceanibacter marginalis</name>
    <dbReference type="NCBI Taxonomy" id="1774971"/>
    <lineage>
        <taxon>Bacteria</taxon>
        <taxon>Pseudomonadati</taxon>
        <taxon>Pseudomonadota</taxon>
        <taxon>Alphaproteobacteria</taxon>
        <taxon>Hyphomicrobiales</taxon>
        <taxon>Hyphomicrobiaceae</taxon>
        <taxon>Methyloceanibacter</taxon>
    </lineage>
</organism>
<feature type="domain" description="YCII-related" evidence="2">
    <location>
        <begin position="1"/>
        <end position="88"/>
    </location>
</feature>
<comment type="similarity">
    <text evidence="1">Belongs to the YciI family.</text>
</comment>
<dbReference type="InterPro" id="IPR011008">
    <property type="entry name" value="Dimeric_a/b-barrel"/>
</dbReference>
<keyword evidence="4" id="KW-1185">Reference proteome</keyword>
<dbReference type="PANTHER" id="PTHR33606:SF3">
    <property type="entry name" value="PROTEIN YCII"/>
    <property type="match status" value="1"/>
</dbReference>
<dbReference type="EMBL" id="LPWD01000109">
    <property type="protein sequence ID" value="ODS03447.1"/>
    <property type="molecule type" value="Genomic_DNA"/>
</dbReference>
<dbReference type="RefSeq" id="WP_069623360.1">
    <property type="nucleotide sequence ID" value="NZ_LPWD01000109.1"/>
</dbReference>
<comment type="caution">
    <text evidence="3">The sequence shown here is derived from an EMBL/GenBank/DDBJ whole genome shotgun (WGS) entry which is preliminary data.</text>
</comment>
<evidence type="ECO:0000256" key="1">
    <source>
        <dbReference type="ARBA" id="ARBA00007689"/>
    </source>
</evidence>
<dbReference type="OrthoDB" id="2293521at2"/>
<dbReference type="PANTHER" id="PTHR33606">
    <property type="entry name" value="PROTEIN YCII"/>
    <property type="match status" value="1"/>
</dbReference>
<dbReference type="InterPro" id="IPR005545">
    <property type="entry name" value="YCII"/>
</dbReference>
<dbReference type="Pfam" id="PF03795">
    <property type="entry name" value="YCII"/>
    <property type="match status" value="1"/>
</dbReference>
<dbReference type="InterPro" id="IPR051807">
    <property type="entry name" value="Sec-metab_biosynth-assoc"/>
</dbReference>
<evidence type="ECO:0000259" key="2">
    <source>
        <dbReference type="Pfam" id="PF03795"/>
    </source>
</evidence>
<evidence type="ECO:0000313" key="3">
    <source>
        <dbReference type="EMBL" id="ODS03447.1"/>
    </source>
</evidence>
<dbReference type="Gene3D" id="3.30.70.1060">
    <property type="entry name" value="Dimeric alpha+beta barrel"/>
    <property type="match status" value="1"/>
</dbReference>